<proteinExistence type="predicted"/>
<reference evidence="1 2" key="1">
    <citation type="journal article" date="2022" name="bioRxiv">
        <title>Genomics of Preaxostyla Flagellates Illuminates Evolutionary Transitions and the Path Towards Mitochondrial Loss.</title>
        <authorList>
            <person name="Novak L.V.F."/>
            <person name="Treitli S.C."/>
            <person name="Pyrih J."/>
            <person name="Halakuc P."/>
            <person name="Pipaliya S.V."/>
            <person name="Vacek V."/>
            <person name="Brzon O."/>
            <person name="Soukal P."/>
            <person name="Eme L."/>
            <person name="Dacks J.B."/>
            <person name="Karnkowska A."/>
            <person name="Elias M."/>
            <person name="Hampl V."/>
        </authorList>
    </citation>
    <scope>NUCLEOTIDE SEQUENCE [LARGE SCALE GENOMIC DNA]</scope>
    <source>
        <strain evidence="1">NAU3</strain>
        <tissue evidence="1">Gut</tissue>
    </source>
</reference>
<comment type="caution">
    <text evidence="1">The sequence shown here is derived from an EMBL/GenBank/DDBJ whole genome shotgun (WGS) entry which is preliminary data.</text>
</comment>
<keyword evidence="2" id="KW-1185">Reference proteome</keyword>
<accession>A0ABQ9WQX0</accession>
<dbReference type="EMBL" id="JARBJD010000453">
    <property type="protein sequence ID" value="KAK2941887.1"/>
    <property type="molecule type" value="Genomic_DNA"/>
</dbReference>
<gene>
    <name evidence="1" type="ORF">BLNAU_23193</name>
</gene>
<organism evidence="1 2">
    <name type="scientific">Blattamonas nauphoetae</name>
    <dbReference type="NCBI Taxonomy" id="2049346"/>
    <lineage>
        <taxon>Eukaryota</taxon>
        <taxon>Metamonada</taxon>
        <taxon>Preaxostyla</taxon>
        <taxon>Oxymonadida</taxon>
        <taxon>Blattamonas</taxon>
    </lineage>
</organism>
<sequence>MLRYADLILSNDSPKLYCEVSRPFVLIDDGRKIISSKENKCEIQMRQALQTYINVSSLNHNLIMNLLAKNIRTRNQRWNRTNRYYPSLFIRTSA</sequence>
<protein>
    <submittedName>
        <fullName evidence="1">Uncharacterized protein</fullName>
    </submittedName>
</protein>
<dbReference type="Proteomes" id="UP001281761">
    <property type="component" value="Unassembled WGS sequence"/>
</dbReference>
<evidence type="ECO:0000313" key="2">
    <source>
        <dbReference type="Proteomes" id="UP001281761"/>
    </source>
</evidence>
<evidence type="ECO:0000313" key="1">
    <source>
        <dbReference type="EMBL" id="KAK2941887.1"/>
    </source>
</evidence>
<name>A0ABQ9WQX0_9EUKA</name>